<gene>
    <name evidence="1" type="ORF">LCGC14_0372060</name>
</gene>
<sequence length="119" mass="14046">MPEFNLKDWPDDGTDWDGVHDPTMKVILDNKEKLDKITAFAKNLVYSNPHVSWQLKQLLLDTPPKILTYLVTCSKCPWEISHEEVSLEKIKQIHEDWNDNNKAKMTCIHDYQYKLMDQT</sequence>
<organism evidence="1">
    <name type="scientific">marine sediment metagenome</name>
    <dbReference type="NCBI Taxonomy" id="412755"/>
    <lineage>
        <taxon>unclassified sequences</taxon>
        <taxon>metagenomes</taxon>
        <taxon>ecological metagenomes</taxon>
    </lineage>
</organism>
<dbReference type="AlphaFoldDB" id="A0A0F9T4N3"/>
<proteinExistence type="predicted"/>
<reference evidence="1" key="1">
    <citation type="journal article" date="2015" name="Nature">
        <title>Complex archaea that bridge the gap between prokaryotes and eukaryotes.</title>
        <authorList>
            <person name="Spang A."/>
            <person name="Saw J.H."/>
            <person name="Jorgensen S.L."/>
            <person name="Zaremba-Niedzwiedzka K."/>
            <person name="Martijn J."/>
            <person name="Lind A.E."/>
            <person name="van Eijk R."/>
            <person name="Schleper C."/>
            <person name="Guy L."/>
            <person name="Ettema T.J."/>
        </authorList>
    </citation>
    <scope>NUCLEOTIDE SEQUENCE</scope>
</reference>
<dbReference type="EMBL" id="LAZR01000298">
    <property type="protein sequence ID" value="KKN76180.1"/>
    <property type="molecule type" value="Genomic_DNA"/>
</dbReference>
<evidence type="ECO:0000313" key="1">
    <source>
        <dbReference type="EMBL" id="KKN76180.1"/>
    </source>
</evidence>
<comment type="caution">
    <text evidence="1">The sequence shown here is derived from an EMBL/GenBank/DDBJ whole genome shotgun (WGS) entry which is preliminary data.</text>
</comment>
<accession>A0A0F9T4N3</accession>
<name>A0A0F9T4N3_9ZZZZ</name>
<protein>
    <submittedName>
        <fullName evidence="1">Uncharacterized protein</fullName>
    </submittedName>
</protein>